<dbReference type="Pfam" id="PF00078">
    <property type="entry name" value="RVT_1"/>
    <property type="match status" value="1"/>
</dbReference>
<evidence type="ECO:0000259" key="9">
    <source>
        <dbReference type="PROSITE" id="PS50878"/>
    </source>
</evidence>
<dbReference type="Gene3D" id="3.10.10.10">
    <property type="entry name" value="HIV Type 1 Reverse Transcriptase, subunit A, domain 1"/>
    <property type="match status" value="1"/>
</dbReference>
<dbReference type="InterPro" id="IPR041577">
    <property type="entry name" value="RT_RNaseH_2"/>
</dbReference>
<reference evidence="10 11" key="1">
    <citation type="journal article" date="2022" name="Nat. Plants">
        <title>Genomes of leafy and leafless Platanthera orchids illuminate the evolution of mycoheterotrophy.</title>
        <authorList>
            <person name="Li M.H."/>
            <person name="Liu K.W."/>
            <person name="Li Z."/>
            <person name="Lu H.C."/>
            <person name="Ye Q.L."/>
            <person name="Zhang D."/>
            <person name="Wang J.Y."/>
            <person name="Li Y.F."/>
            <person name="Zhong Z.M."/>
            <person name="Liu X."/>
            <person name="Yu X."/>
            <person name="Liu D.K."/>
            <person name="Tu X.D."/>
            <person name="Liu B."/>
            <person name="Hao Y."/>
            <person name="Liao X.Y."/>
            <person name="Jiang Y.T."/>
            <person name="Sun W.H."/>
            <person name="Chen J."/>
            <person name="Chen Y.Q."/>
            <person name="Ai Y."/>
            <person name="Zhai J.W."/>
            <person name="Wu S.S."/>
            <person name="Zhou Z."/>
            <person name="Hsiao Y.Y."/>
            <person name="Wu W.L."/>
            <person name="Chen Y.Y."/>
            <person name="Lin Y.F."/>
            <person name="Hsu J.L."/>
            <person name="Li C.Y."/>
            <person name="Wang Z.W."/>
            <person name="Zhao X."/>
            <person name="Zhong W.Y."/>
            <person name="Ma X.K."/>
            <person name="Ma L."/>
            <person name="Huang J."/>
            <person name="Chen G.Z."/>
            <person name="Huang M.Z."/>
            <person name="Huang L."/>
            <person name="Peng D.H."/>
            <person name="Luo Y.B."/>
            <person name="Zou S.Q."/>
            <person name="Chen S.P."/>
            <person name="Lan S."/>
            <person name="Tsai W.C."/>
            <person name="Van de Peer Y."/>
            <person name="Liu Z.J."/>
        </authorList>
    </citation>
    <scope>NUCLEOTIDE SEQUENCE [LARGE SCALE GENOMIC DNA]</scope>
    <source>
        <strain evidence="10">Lor287</strain>
    </source>
</reference>
<dbReference type="FunFam" id="3.10.20.370:FF:000001">
    <property type="entry name" value="Retrovirus-related Pol polyprotein from transposon 17.6-like protein"/>
    <property type="match status" value="1"/>
</dbReference>
<evidence type="ECO:0000256" key="4">
    <source>
        <dbReference type="ARBA" id="ARBA00022722"/>
    </source>
</evidence>
<dbReference type="GO" id="GO:0006508">
    <property type="term" value="P:proteolysis"/>
    <property type="evidence" value="ECO:0007669"/>
    <property type="project" value="UniProtKB-KW"/>
</dbReference>
<dbReference type="GO" id="GO:0008233">
    <property type="term" value="F:peptidase activity"/>
    <property type="evidence" value="ECO:0007669"/>
    <property type="project" value="UniProtKB-KW"/>
</dbReference>
<accession>A0AAP0GFX9</accession>
<sequence length="488" mass="56290">MLHQGLIRPSTSSFRSPVLLIKKKDGTWRFCVDYRALNAVTTRDAFPMPTAYELFDELHGSTLFSKLDLQSGYNQVRMHPTDIHKTAFRTPQRLYEFLVMPFGLTNAPTTFQSLMNSVFQPYLRKFTVIFFDDILIYSKDLQSHLQHLEIIFSTLRTHSYVKRTKCQFMTTTIDFLGHVISSLGISPHPDKVATIINWPTPTTLKQLRSFLGLSGYYRHFIQHYATKATPLTDLLTKDKFKWTDKATEAFHTLKTHLTSAPVLALPDFTQPFTIETDASGCGLGAILSQNRHPLAYFSKKLTVKDQHKSTYERELLAISTALEKWRQYLLGAPFIIRTDHQTFHHLTTQLLNSPTQQRFLSKLLGFDFKIEYKPGRLNAAADALSRLPETDHNLHMLQCSYVKCNNLDKLSEWNRTDRLAKKITRALQQDTGTKPNWTKADDNIFFKKVLYIPVCPLRHQLIQEAHDARSSGHSGVKPTYYRLCTNYY</sequence>
<dbReference type="InterPro" id="IPR041588">
    <property type="entry name" value="Integrase_H2C2"/>
</dbReference>
<dbReference type="InterPro" id="IPR050951">
    <property type="entry name" value="Retrovirus_Pol_polyprotein"/>
</dbReference>
<dbReference type="Gene3D" id="3.30.70.270">
    <property type="match status" value="2"/>
</dbReference>
<evidence type="ECO:0000256" key="1">
    <source>
        <dbReference type="ARBA" id="ARBA00022670"/>
    </source>
</evidence>
<organism evidence="10 11">
    <name type="scientific">Platanthera zijinensis</name>
    <dbReference type="NCBI Taxonomy" id="2320716"/>
    <lineage>
        <taxon>Eukaryota</taxon>
        <taxon>Viridiplantae</taxon>
        <taxon>Streptophyta</taxon>
        <taxon>Embryophyta</taxon>
        <taxon>Tracheophyta</taxon>
        <taxon>Spermatophyta</taxon>
        <taxon>Magnoliopsida</taxon>
        <taxon>Liliopsida</taxon>
        <taxon>Asparagales</taxon>
        <taxon>Orchidaceae</taxon>
        <taxon>Orchidoideae</taxon>
        <taxon>Orchideae</taxon>
        <taxon>Orchidinae</taxon>
        <taxon>Platanthera</taxon>
    </lineage>
</organism>
<comment type="caution">
    <text evidence="10">The sequence shown here is derived from an EMBL/GenBank/DDBJ whole genome shotgun (WGS) entry which is preliminary data.</text>
</comment>
<name>A0AAP0GFX9_9ASPA</name>
<keyword evidence="2" id="KW-0808">Transferase</keyword>
<gene>
    <name evidence="10" type="ORF">KSP39_PZI000256</name>
</gene>
<protein>
    <recommendedName>
        <fullName evidence="9">Reverse transcriptase domain-containing protein</fullName>
    </recommendedName>
</protein>
<keyword evidence="6" id="KW-0378">Hydrolase</keyword>
<dbReference type="CDD" id="cd01647">
    <property type="entry name" value="RT_LTR"/>
    <property type="match status" value="1"/>
</dbReference>
<dbReference type="EMBL" id="JBBWWQ010000001">
    <property type="protein sequence ID" value="KAK8957840.1"/>
    <property type="molecule type" value="Genomic_DNA"/>
</dbReference>
<dbReference type="Pfam" id="PF17921">
    <property type="entry name" value="Integrase_H2C2"/>
    <property type="match status" value="1"/>
</dbReference>
<keyword evidence="8" id="KW-0511">Multifunctional enzyme</keyword>
<dbReference type="AlphaFoldDB" id="A0AAP0GFX9"/>
<keyword evidence="4" id="KW-0540">Nuclease</keyword>
<dbReference type="GO" id="GO:0003964">
    <property type="term" value="F:RNA-directed DNA polymerase activity"/>
    <property type="evidence" value="ECO:0007669"/>
    <property type="project" value="UniProtKB-KW"/>
</dbReference>
<keyword evidence="1" id="KW-0645">Protease</keyword>
<evidence type="ECO:0000256" key="8">
    <source>
        <dbReference type="ARBA" id="ARBA00023268"/>
    </source>
</evidence>
<dbReference type="FunFam" id="3.10.10.10:FF:000007">
    <property type="entry name" value="Retrovirus-related Pol polyprotein from transposon 17.6-like Protein"/>
    <property type="match status" value="1"/>
</dbReference>
<dbReference type="FunFam" id="3.30.70.270:FF:000020">
    <property type="entry name" value="Transposon Tf2-6 polyprotein-like Protein"/>
    <property type="match status" value="1"/>
</dbReference>
<evidence type="ECO:0000256" key="2">
    <source>
        <dbReference type="ARBA" id="ARBA00022679"/>
    </source>
</evidence>
<dbReference type="Proteomes" id="UP001418222">
    <property type="component" value="Unassembled WGS sequence"/>
</dbReference>
<dbReference type="Gene3D" id="3.10.20.370">
    <property type="match status" value="1"/>
</dbReference>
<evidence type="ECO:0000313" key="10">
    <source>
        <dbReference type="EMBL" id="KAK8957840.1"/>
    </source>
</evidence>
<evidence type="ECO:0000256" key="6">
    <source>
        <dbReference type="ARBA" id="ARBA00022801"/>
    </source>
</evidence>
<dbReference type="PANTHER" id="PTHR37984:SF5">
    <property type="entry name" value="PROTEIN NYNRIN-LIKE"/>
    <property type="match status" value="1"/>
</dbReference>
<evidence type="ECO:0000313" key="11">
    <source>
        <dbReference type="Proteomes" id="UP001418222"/>
    </source>
</evidence>
<dbReference type="CDD" id="cd09274">
    <property type="entry name" value="RNase_HI_RT_Ty3"/>
    <property type="match status" value="1"/>
</dbReference>
<dbReference type="PROSITE" id="PS50878">
    <property type="entry name" value="RT_POL"/>
    <property type="match status" value="1"/>
</dbReference>
<dbReference type="InterPro" id="IPR000477">
    <property type="entry name" value="RT_dom"/>
</dbReference>
<keyword evidence="11" id="KW-1185">Reference proteome</keyword>
<feature type="domain" description="Reverse transcriptase" evidence="9">
    <location>
        <begin position="2"/>
        <end position="215"/>
    </location>
</feature>
<keyword evidence="3" id="KW-0548">Nucleotidyltransferase</keyword>
<proteinExistence type="predicted"/>
<dbReference type="InterPro" id="IPR043502">
    <property type="entry name" value="DNA/RNA_pol_sf"/>
</dbReference>
<keyword evidence="5" id="KW-0255">Endonuclease</keyword>
<dbReference type="Pfam" id="PF17919">
    <property type="entry name" value="RT_RNaseH_2"/>
    <property type="match status" value="1"/>
</dbReference>
<evidence type="ECO:0000256" key="7">
    <source>
        <dbReference type="ARBA" id="ARBA00022918"/>
    </source>
</evidence>
<evidence type="ECO:0000256" key="3">
    <source>
        <dbReference type="ARBA" id="ARBA00022695"/>
    </source>
</evidence>
<dbReference type="PANTHER" id="PTHR37984">
    <property type="entry name" value="PROTEIN CBG26694"/>
    <property type="match status" value="1"/>
</dbReference>
<dbReference type="SUPFAM" id="SSF56672">
    <property type="entry name" value="DNA/RNA polymerases"/>
    <property type="match status" value="1"/>
</dbReference>
<dbReference type="GO" id="GO:0004519">
    <property type="term" value="F:endonuclease activity"/>
    <property type="evidence" value="ECO:0007669"/>
    <property type="project" value="UniProtKB-KW"/>
</dbReference>
<keyword evidence="7" id="KW-0695">RNA-directed DNA polymerase</keyword>
<evidence type="ECO:0000256" key="5">
    <source>
        <dbReference type="ARBA" id="ARBA00022759"/>
    </source>
</evidence>
<dbReference type="InterPro" id="IPR043128">
    <property type="entry name" value="Rev_trsase/Diguanyl_cyclase"/>
</dbReference>